<feature type="non-terminal residue" evidence="1">
    <location>
        <position position="1"/>
    </location>
</feature>
<sequence length="61" mass="7201">ARFLGVLLDEELCWKQQHALMVQRGQAWITQFRRVAKISEGMTAQHVRQLYKAKAVPRMLY</sequence>
<feature type="non-terminal residue" evidence="1">
    <location>
        <position position="61"/>
    </location>
</feature>
<name>A0A4S8MAC3_DENBC</name>
<dbReference type="Proteomes" id="UP000297245">
    <property type="component" value="Unassembled WGS sequence"/>
</dbReference>
<dbReference type="OrthoDB" id="3261222at2759"/>
<organism evidence="1 2">
    <name type="scientific">Dendrothele bispora (strain CBS 962.96)</name>
    <dbReference type="NCBI Taxonomy" id="1314807"/>
    <lineage>
        <taxon>Eukaryota</taxon>
        <taxon>Fungi</taxon>
        <taxon>Dikarya</taxon>
        <taxon>Basidiomycota</taxon>
        <taxon>Agaricomycotina</taxon>
        <taxon>Agaricomycetes</taxon>
        <taxon>Agaricomycetidae</taxon>
        <taxon>Agaricales</taxon>
        <taxon>Agaricales incertae sedis</taxon>
        <taxon>Dendrothele</taxon>
    </lineage>
</organism>
<evidence type="ECO:0000313" key="1">
    <source>
        <dbReference type="EMBL" id="THU98863.1"/>
    </source>
</evidence>
<keyword evidence="2" id="KW-1185">Reference proteome</keyword>
<proteinExistence type="predicted"/>
<gene>
    <name evidence="1" type="ORF">K435DRAFT_619091</name>
</gene>
<evidence type="ECO:0008006" key="3">
    <source>
        <dbReference type="Google" id="ProtNLM"/>
    </source>
</evidence>
<reference evidence="1 2" key="1">
    <citation type="journal article" date="2019" name="Nat. Ecol. Evol.">
        <title>Megaphylogeny resolves global patterns of mushroom evolution.</title>
        <authorList>
            <person name="Varga T."/>
            <person name="Krizsan K."/>
            <person name="Foldi C."/>
            <person name="Dima B."/>
            <person name="Sanchez-Garcia M."/>
            <person name="Sanchez-Ramirez S."/>
            <person name="Szollosi G.J."/>
            <person name="Szarkandi J.G."/>
            <person name="Papp V."/>
            <person name="Albert L."/>
            <person name="Andreopoulos W."/>
            <person name="Angelini C."/>
            <person name="Antonin V."/>
            <person name="Barry K.W."/>
            <person name="Bougher N.L."/>
            <person name="Buchanan P."/>
            <person name="Buyck B."/>
            <person name="Bense V."/>
            <person name="Catcheside P."/>
            <person name="Chovatia M."/>
            <person name="Cooper J."/>
            <person name="Damon W."/>
            <person name="Desjardin D."/>
            <person name="Finy P."/>
            <person name="Geml J."/>
            <person name="Haridas S."/>
            <person name="Hughes K."/>
            <person name="Justo A."/>
            <person name="Karasinski D."/>
            <person name="Kautmanova I."/>
            <person name="Kiss B."/>
            <person name="Kocsube S."/>
            <person name="Kotiranta H."/>
            <person name="LaButti K.M."/>
            <person name="Lechner B.E."/>
            <person name="Liimatainen K."/>
            <person name="Lipzen A."/>
            <person name="Lukacs Z."/>
            <person name="Mihaltcheva S."/>
            <person name="Morgado L.N."/>
            <person name="Niskanen T."/>
            <person name="Noordeloos M.E."/>
            <person name="Ohm R.A."/>
            <person name="Ortiz-Santana B."/>
            <person name="Ovrebo C."/>
            <person name="Racz N."/>
            <person name="Riley R."/>
            <person name="Savchenko A."/>
            <person name="Shiryaev A."/>
            <person name="Soop K."/>
            <person name="Spirin V."/>
            <person name="Szebenyi C."/>
            <person name="Tomsovsky M."/>
            <person name="Tulloss R.E."/>
            <person name="Uehling J."/>
            <person name="Grigoriev I.V."/>
            <person name="Vagvolgyi C."/>
            <person name="Papp T."/>
            <person name="Martin F.M."/>
            <person name="Miettinen O."/>
            <person name="Hibbett D.S."/>
            <person name="Nagy L.G."/>
        </authorList>
    </citation>
    <scope>NUCLEOTIDE SEQUENCE [LARGE SCALE GENOMIC DNA]</scope>
    <source>
        <strain evidence="1 2">CBS 962.96</strain>
    </source>
</reference>
<accession>A0A4S8MAC3</accession>
<dbReference type="AlphaFoldDB" id="A0A4S8MAC3"/>
<evidence type="ECO:0000313" key="2">
    <source>
        <dbReference type="Proteomes" id="UP000297245"/>
    </source>
</evidence>
<protein>
    <recommendedName>
        <fullName evidence="3">Reverse transcriptase domain-containing protein</fullName>
    </recommendedName>
</protein>
<dbReference type="EMBL" id="ML179128">
    <property type="protein sequence ID" value="THU98863.1"/>
    <property type="molecule type" value="Genomic_DNA"/>
</dbReference>